<feature type="non-terminal residue" evidence="1">
    <location>
        <position position="1"/>
    </location>
</feature>
<dbReference type="InterPro" id="IPR002763">
    <property type="entry name" value="DUF72"/>
</dbReference>
<comment type="caution">
    <text evidence="1">The sequence shown here is derived from an EMBL/GenBank/DDBJ whole genome shotgun (WGS) entry which is preliminary data.</text>
</comment>
<dbReference type="AlphaFoldDB" id="X1KWJ1"/>
<dbReference type="EMBL" id="BARV01001304">
    <property type="protein sequence ID" value="GAH94519.1"/>
    <property type="molecule type" value="Genomic_DNA"/>
</dbReference>
<accession>X1KWJ1</accession>
<name>X1KWJ1_9ZZZZ</name>
<evidence type="ECO:0008006" key="2">
    <source>
        <dbReference type="Google" id="ProtNLM"/>
    </source>
</evidence>
<evidence type="ECO:0000313" key="1">
    <source>
        <dbReference type="EMBL" id="GAH94519.1"/>
    </source>
</evidence>
<dbReference type="PANTHER" id="PTHR30348">
    <property type="entry name" value="UNCHARACTERIZED PROTEIN YECE"/>
    <property type="match status" value="1"/>
</dbReference>
<gene>
    <name evidence="1" type="ORF">S06H3_03859</name>
</gene>
<dbReference type="PANTHER" id="PTHR30348:SF4">
    <property type="entry name" value="DUF72 DOMAIN-CONTAINING PROTEIN"/>
    <property type="match status" value="1"/>
</dbReference>
<proteinExistence type="predicted"/>
<dbReference type="Pfam" id="PF01904">
    <property type="entry name" value="DUF72"/>
    <property type="match status" value="1"/>
</dbReference>
<protein>
    <recommendedName>
        <fullName evidence="2">DUF72 domain-containing protein</fullName>
    </recommendedName>
</protein>
<sequence length="201" mass="23509">PVEINNTFYRLPKEKSVQRWHQLAPKGFVYTVKANRYITHIKRLKDTSEPLERFFKIAGLLKEKLGPVLYQLPPSLHKDLDLLKGFIRLLPKRGLSVFEFRHKSWYDEDTFKLLDESGAAFCIHDLGGLKTPRVITSDLIYIRFHGPTGRYAGNYTKKALKNWAEWIKDNKSSVRAVYAYFNNDYNAYAVQNAKQLEERLL</sequence>
<dbReference type="SUPFAM" id="SSF117396">
    <property type="entry name" value="TM1631-like"/>
    <property type="match status" value="1"/>
</dbReference>
<organism evidence="1">
    <name type="scientific">marine sediment metagenome</name>
    <dbReference type="NCBI Taxonomy" id="412755"/>
    <lineage>
        <taxon>unclassified sequences</taxon>
        <taxon>metagenomes</taxon>
        <taxon>ecological metagenomes</taxon>
    </lineage>
</organism>
<dbReference type="InterPro" id="IPR036520">
    <property type="entry name" value="UPF0759_sf"/>
</dbReference>
<reference evidence="1" key="1">
    <citation type="journal article" date="2014" name="Front. Microbiol.">
        <title>High frequency of phylogenetically diverse reductive dehalogenase-homologous genes in deep subseafloor sedimentary metagenomes.</title>
        <authorList>
            <person name="Kawai M."/>
            <person name="Futagami T."/>
            <person name="Toyoda A."/>
            <person name="Takaki Y."/>
            <person name="Nishi S."/>
            <person name="Hori S."/>
            <person name="Arai W."/>
            <person name="Tsubouchi T."/>
            <person name="Morono Y."/>
            <person name="Uchiyama I."/>
            <person name="Ito T."/>
            <person name="Fujiyama A."/>
            <person name="Inagaki F."/>
            <person name="Takami H."/>
        </authorList>
    </citation>
    <scope>NUCLEOTIDE SEQUENCE</scope>
    <source>
        <strain evidence="1">Expedition CK06-06</strain>
    </source>
</reference>
<dbReference type="Gene3D" id="3.20.20.410">
    <property type="entry name" value="Protein of unknown function UPF0759"/>
    <property type="match status" value="1"/>
</dbReference>